<dbReference type="GO" id="GO:1990063">
    <property type="term" value="C:Bam protein complex"/>
    <property type="evidence" value="ECO:0007669"/>
    <property type="project" value="TreeGrafter"/>
</dbReference>
<dbReference type="Pfam" id="PF01103">
    <property type="entry name" value="Omp85"/>
    <property type="match status" value="1"/>
</dbReference>
<gene>
    <name evidence="8" type="primary">bamA</name>
    <name evidence="12" type="ORF">HNQ86_001208</name>
    <name evidence="11" type="ORF">LF63_0105115</name>
</gene>
<organism evidence="11 13">
    <name type="scientific">Oleiagrimonas soli</name>
    <dbReference type="NCBI Taxonomy" id="1543381"/>
    <lineage>
        <taxon>Bacteria</taxon>
        <taxon>Pseudomonadati</taxon>
        <taxon>Pseudomonadota</taxon>
        <taxon>Gammaproteobacteria</taxon>
        <taxon>Lysobacterales</taxon>
        <taxon>Rhodanobacteraceae</taxon>
        <taxon>Oleiagrimonas</taxon>
    </lineage>
</organism>
<dbReference type="GO" id="GO:0043165">
    <property type="term" value="P:Gram-negative-bacterium-type cell outer membrane assembly"/>
    <property type="evidence" value="ECO:0007669"/>
    <property type="project" value="UniProtKB-UniRule"/>
</dbReference>
<evidence type="ECO:0000256" key="2">
    <source>
        <dbReference type="ARBA" id="ARBA00022452"/>
    </source>
</evidence>
<dbReference type="Proteomes" id="UP000029708">
    <property type="component" value="Unassembled WGS sequence"/>
</dbReference>
<evidence type="ECO:0000256" key="7">
    <source>
        <dbReference type="ARBA" id="ARBA00023237"/>
    </source>
</evidence>
<feature type="domain" description="POTRA" evidence="10">
    <location>
        <begin position="91"/>
        <end position="171"/>
    </location>
</feature>
<comment type="subcellular location">
    <subcellularLocation>
        <location evidence="8">Cell outer membrane</location>
    </subcellularLocation>
    <subcellularLocation>
        <location evidence="1">Membrane</location>
    </subcellularLocation>
</comment>
<proteinExistence type="inferred from homology"/>
<dbReference type="EMBL" id="JACHET010000001">
    <property type="protein sequence ID" value="MBB6183863.1"/>
    <property type="molecule type" value="Genomic_DNA"/>
</dbReference>
<feature type="chain" id="PRO_5034503086" description="Outer membrane protein assembly factor BamA" evidence="8">
    <location>
        <begin position="18"/>
        <end position="770"/>
    </location>
</feature>
<sequence precursor="true">MKRIAALILLASMTAKAVAMQPFTISDIRVDGLQRIAAGTVYSYLPVAKGDTLTESNAKQSIKALFDTGFFSDVELERQGDILVIKVVERPSIAKLNIRGNKAIKTDDLKKGLKQIGLVEGDTFDPLALRRVQDELITQYYNRGKYNVSVKTHVTRLDRNRVSLDIVVREGETARIKAINIVGNTAFSDKQIRDGFESDTSNWLSWYTKDDQYSKEKLSGDLKKLDSYYMDRGYADFNVNSTQVMISPDKRKMYITASIKQGEVYKISGVHLLGNLILPEKTIRSLVFMKKGDTFNRYLVEQSKKAIKSVLSNIGYAFAEVQVVPKLDKEKRTADMTFYVKPGKRVYVRRINFQGNTKTQDSVLRREMRQLEGSWYSQAAIDASKRRLQTLGYFKDDVKVDTQRVPGTDDEVDLNVKVEEKSSGSLMFGVGYSQYSGVIFSASVSQNNFLGSGDKFSVAVQKSNYYSQIQLGYVNPYLTDDGVSIGYNATYSKLDYGNTDFANYTNSTRSFSTTIGVPVSEVDRLQFGLGVTSNKINLYPGYSPQQLIDYQNLIGNKTIHSWTGTIGYSRDTRNYYWAPTRGGVESLSVSAALPGSTVQYWKAYYHGNHYWPVGGGFVLLLDGQLGYGKTYGKDKQYDFPFWENYYAGGVQDVRGYQDNTLGPRAYVPAYGYAQPIGGAFKVKGTAQMFLPIPALKDVSTARVAAFVDVGNVYKDYNSFDASQLRASYGLSLQWQAPIGPLVISFAVPFRDQPQDHRYEERLQFTFGNQF</sequence>
<accession>A0A099CV19</accession>
<dbReference type="PROSITE" id="PS51779">
    <property type="entry name" value="POTRA"/>
    <property type="match status" value="5"/>
</dbReference>
<dbReference type="OrthoDB" id="9803054at2"/>
<keyword evidence="6 8" id="KW-0472">Membrane</keyword>
<name>A0A099CV19_9GAMM</name>
<feature type="signal peptide" evidence="8">
    <location>
        <begin position="1"/>
        <end position="17"/>
    </location>
</feature>
<keyword evidence="7 8" id="KW-0998">Cell outer membrane</keyword>
<keyword evidence="5 8" id="KW-0677">Repeat</keyword>
<dbReference type="AlphaFoldDB" id="A0A099CV19"/>
<dbReference type="PANTHER" id="PTHR12815">
    <property type="entry name" value="SORTING AND ASSEMBLY MACHINERY SAMM50 PROTEIN FAMILY MEMBER"/>
    <property type="match status" value="1"/>
</dbReference>
<feature type="domain" description="POTRA" evidence="10">
    <location>
        <begin position="23"/>
        <end position="90"/>
    </location>
</feature>
<comment type="similarity">
    <text evidence="8">Belongs to the BamA family.</text>
</comment>
<dbReference type="FunFam" id="3.10.20.310:FF:000001">
    <property type="entry name" value="Outer membrane protein assembly factor BamA"/>
    <property type="match status" value="1"/>
</dbReference>
<evidence type="ECO:0000256" key="5">
    <source>
        <dbReference type="ARBA" id="ARBA00022737"/>
    </source>
</evidence>
<evidence type="ECO:0000313" key="14">
    <source>
        <dbReference type="Proteomes" id="UP000560000"/>
    </source>
</evidence>
<evidence type="ECO:0000313" key="11">
    <source>
        <dbReference type="EMBL" id="KGI77803.1"/>
    </source>
</evidence>
<dbReference type="InterPro" id="IPR034746">
    <property type="entry name" value="POTRA"/>
</dbReference>
<comment type="subunit">
    <text evidence="8">Part of the Bam complex.</text>
</comment>
<dbReference type="STRING" id="1543381.LF63_0105115"/>
<dbReference type="InterPro" id="IPR000184">
    <property type="entry name" value="Bac_surfAg_D15"/>
</dbReference>
<evidence type="ECO:0000256" key="6">
    <source>
        <dbReference type="ARBA" id="ARBA00023136"/>
    </source>
</evidence>
<dbReference type="PIRSF" id="PIRSF006076">
    <property type="entry name" value="OM_assembly_OMP85"/>
    <property type="match status" value="1"/>
</dbReference>
<feature type="domain" description="POTRA" evidence="10">
    <location>
        <begin position="346"/>
        <end position="421"/>
    </location>
</feature>
<dbReference type="InterPro" id="IPR010827">
    <property type="entry name" value="BamA/TamA_POTRA"/>
</dbReference>
<keyword evidence="4 8" id="KW-0732">Signal</keyword>
<dbReference type="EMBL" id="JROI01000010">
    <property type="protein sequence ID" value="KGI77803.1"/>
    <property type="molecule type" value="Genomic_DNA"/>
</dbReference>
<evidence type="ECO:0000256" key="3">
    <source>
        <dbReference type="ARBA" id="ARBA00022692"/>
    </source>
</evidence>
<dbReference type="Gene3D" id="3.10.20.310">
    <property type="entry name" value="membrane protein fhac"/>
    <property type="match status" value="5"/>
</dbReference>
<evidence type="ECO:0000256" key="4">
    <source>
        <dbReference type="ARBA" id="ARBA00022729"/>
    </source>
</evidence>
<dbReference type="Gene3D" id="2.40.160.50">
    <property type="entry name" value="membrane protein fhac: a member of the omp85/tpsb transporter family"/>
    <property type="match status" value="1"/>
</dbReference>
<reference evidence="12 14" key="2">
    <citation type="submission" date="2020-08" db="EMBL/GenBank/DDBJ databases">
        <title>Genomic Encyclopedia of Type Strains, Phase IV (KMG-IV): sequencing the most valuable type-strain genomes for metagenomic binning, comparative biology and taxonomic classification.</title>
        <authorList>
            <person name="Goeker M."/>
        </authorList>
    </citation>
    <scope>NUCLEOTIDE SEQUENCE [LARGE SCALE GENOMIC DNA]</scope>
    <source>
        <strain evidence="12 14">DSM 107085</strain>
    </source>
</reference>
<dbReference type="InterPro" id="IPR039910">
    <property type="entry name" value="D15-like"/>
</dbReference>
<evidence type="ECO:0000313" key="12">
    <source>
        <dbReference type="EMBL" id="MBB6183863.1"/>
    </source>
</evidence>
<dbReference type="PANTHER" id="PTHR12815:SF23">
    <property type="entry name" value="OUTER MEMBRANE PROTEIN ASSEMBLY FACTOR BAMA"/>
    <property type="match status" value="1"/>
</dbReference>
<dbReference type="HAMAP" id="MF_01430">
    <property type="entry name" value="OM_assembly_BamA"/>
    <property type="match status" value="1"/>
</dbReference>
<keyword evidence="3 8" id="KW-0812">Transmembrane</keyword>
<feature type="domain" description="POTRA" evidence="10">
    <location>
        <begin position="265"/>
        <end position="343"/>
    </location>
</feature>
<evidence type="ECO:0000259" key="10">
    <source>
        <dbReference type="PROSITE" id="PS51779"/>
    </source>
</evidence>
<comment type="caution">
    <text evidence="11">The sequence shown here is derived from an EMBL/GenBank/DDBJ whole genome shotgun (WGS) entry which is preliminary data.</text>
</comment>
<dbReference type="NCBIfam" id="TIGR03303">
    <property type="entry name" value="OM_YaeT"/>
    <property type="match status" value="1"/>
</dbReference>
<protein>
    <recommendedName>
        <fullName evidence="8 9">Outer membrane protein assembly factor BamA</fullName>
    </recommendedName>
</protein>
<dbReference type="HOGENOM" id="CLU_007664_1_0_6"/>
<keyword evidence="13" id="KW-1185">Reference proteome</keyword>
<evidence type="ECO:0000313" key="13">
    <source>
        <dbReference type="Proteomes" id="UP000029708"/>
    </source>
</evidence>
<dbReference type="FunFam" id="3.10.20.310:FF:000002">
    <property type="entry name" value="Outer membrane protein assembly factor BamA"/>
    <property type="match status" value="1"/>
</dbReference>
<comment type="function">
    <text evidence="8">Part of the outer membrane protein assembly complex, which is involved in assembly and insertion of beta-barrel proteins into the outer membrane.</text>
</comment>
<evidence type="ECO:0000256" key="1">
    <source>
        <dbReference type="ARBA" id="ARBA00004370"/>
    </source>
</evidence>
<evidence type="ECO:0000256" key="8">
    <source>
        <dbReference type="HAMAP-Rule" id="MF_01430"/>
    </source>
</evidence>
<reference evidence="11 13" key="1">
    <citation type="submission" date="2014-09" db="EMBL/GenBank/DDBJ databases">
        <title>Xanthomonadaceae 3.5X direct submission.</title>
        <authorList>
            <person name="Fang T."/>
            <person name="Wang H."/>
        </authorList>
    </citation>
    <scope>NUCLEOTIDE SEQUENCE [LARGE SCALE GENOMIC DNA]</scope>
    <source>
        <strain evidence="11 13">3.5X</strain>
    </source>
</reference>
<dbReference type="Proteomes" id="UP000560000">
    <property type="component" value="Unassembled WGS sequence"/>
</dbReference>
<feature type="domain" description="POTRA" evidence="10">
    <location>
        <begin position="174"/>
        <end position="258"/>
    </location>
</feature>
<dbReference type="GO" id="GO:0051205">
    <property type="term" value="P:protein insertion into membrane"/>
    <property type="evidence" value="ECO:0007669"/>
    <property type="project" value="UniProtKB-UniRule"/>
</dbReference>
<evidence type="ECO:0000256" key="9">
    <source>
        <dbReference type="NCBIfam" id="TIGR03303"/>
    </source>
</evidence>
<dbReference type="Pfam" id="PF07244">
    <property type="entry name" value="POTRA"/>
    <property type="match status" value="5"/>
</dbReference>
<dbReference type="RefSeq" id="WP_043100087.1">
    <property type="nucleotide sequence ID" value="NZ_JACHET010000001.1"/>
</dbReference>
<dbReference type="InterPro" id="IPR023707">
    <property type="entry name" value="OM_assembly_BamA"/>
</dbReference>
<keyword evidence="2 8" id="KW-1134">Transmembrane beta strand</keyword>